<keyword evidence="4 5" id="KW-0472">Membrane</keyword>
<comment type="caution">
    <text evidence="7">The sequence shown here is derived from an EMBL/GenBank/DDBJ whole genome shotgun (WGS) entry which is preliminary data.</text>
</comment>
<reference evidence="7" key="1">
    <citation type="submission" date="2021-02" db="EMBL/GenBank/DDBJ databases">
        <authorList>
            <person name="Dougan E. K."/>
            <person name="Rhodes N."/>
            <person name="Thang M."/>
            <person name="Chan C."/>
        </authorList>
    </citation>
    <scope>NUCLEOTIDE SEQUENCE</scope>
</reference>
<keyword evidence="2 5" id="KW-0812">Transmembrane</keyword>
<protein>
    <recommendedName>
        <fullName evidence="6">Sugar phosphate transporter domain-containing protein</fullName>
    </recommendedName>
</protein>
<comment type="subcellular location">
    <subcellularLocation>
        <location evidence="1">Membrane</location>
        <topology evidence="1">Multi-pass membrane protein</topology>
    </subcellularLocation>
</comment>
<organism evidence="7 8">
    <name type="scientific">Polarella glacialis</name>
    <name type="common">Dinoflagellate</name>
    <dbReference type="NCBI Taxonomy" id="89957"/>
    <lineage>
        <taxon>Eukaryota</taxon>
        <taxon>Sar</taxon>
        <taxon>Alveolata</taxon>
        <taxon>Dinophyceae</taxon>
        <taxon>Suessiales</taxon>
        <taxon>Suessiaceae</taxon>
        <taxon>Polarella</taxon>
    </lineage>
</organism>
<feature type="transmembrane region" description="Helical" evidence="5">
    <location>
        <begin position="30"/>
        <end position="51"/>
    </location>
</feature>
<evidence type="ECO:0000256" key="2">
    <source>
        <dbReference type="ARBA" id="ARBA00022692"/>
    </source>
</evidence>
<evidence type="ECO:0000256" key="3">
    <source>
        <dbReference type="ARBA" id="ARBA00022989"/>
    </source>
</evidence>
<dbReference type="InterPro" id="IPR050186">
    <property type="entry name" value="TPT_transporter"/>
</dbReference>
<accession>A0A813DBW4</accession>
<keyword evidence="8" id="KW-1185">Reference proteome</keyword>
<dbReference type="EMBL" id="CAJNNV010000963">
    <property type="protein sequence ID" value="CAE8583977.1"/>
    <property type="molecule type" value="Genomic_DNA"/>
</dbReference>
<dbReference type="OrthoDB" id="417037at2759"/>
<dbReference type="AlphaFoldDB" id="A0A813DBW4"/>
<evidence type="ECO:0000256" key="4">
    <source>
        <dbReference type="ARBA" id="ARBA00023136"/>
    </source>
</evidence>
<feature type="transmembrane region" description="Helical" evidence="5">
    <location>
        <begin position="327"/>
        <end position="350"/>
    </location>
</feature>
<proteinExistence type="predicted"/>
<evidence type="ECO:0000256" key="1">
    <source>
        <dbReference type="ARBA" id="ARBA00004141"/>
    </source>
</evidence>
<feature type="transmembrane region" description="Helical" evidence="5">
    <location>
        <begin position="254"/>
        <end position="273"/>
    </location>
</feature>
<feature type="transmembrane region" description="Helical" evidence="5">
    <location>
        <begin position="293"/>
        <end position="315"/>
    </location>
</feature>
<dbReference type="GO" id="GO:0016020">
    <property type="term" value="C:membrane"/>
    <property type="evidence" value="ECO:0007669"/>
    <property type="project" value="UniProtKB-SubCell"/>
</dbReference>
<feature type="domain" description="Sugar phosphate transporter" evidence="6">
    <location>
        <begin position="141"/>
        <end position="370"/>
    </location>
</feature>
<evidence type="ECO:0000256" key="5">
    <source>
        <dbReference type="SAM" id="Phobius"/>
    </source>
</evidence>
<evidence type="ECO:0000313" key="8">
    <source>
        <dbReference type="Proteomes" id="UP000654075"/>
    </source>
</evidence>
<feature type="transmembrane region" description="Helical" evidence="5">
    <location>
        <begin position="356"/>
        <end position="372"/>
    </location>
</feature>
<dbReference type="PANTHER" id="PTHR11132">
    <property type="entry name" value="SOLUTE CARRIER FAMILY 35"/>
    <property type="match status" value="1"/>
</dbReference>
<gene>
    <name evidence="7" type="ORF">PGLA1383_LOCUS2918</name>
</gene>
<name>A0A813DBW4_POLGL</name>
<feature type="transmembrane region" description="Helical" evidence="5">
    <location>
        <begin position="221"/>
        <end position="242"/>
    </location>
</feature>
<keyword evidence="3 5" id="KW-1133">Transmembrane helix</keyword>
<evidence type="ECO:0000259" key="6">
    <source>
        <dbReference type="Pfam" id="PF03151"/>
    </source>
</evidence>
<dbReference type="Proteomes" id="UP000654075">
    <property type="component" value="Unassembled WGS sequence"/>
</dbReference>
<dbReference type="Pfam" id="PF03151">
    <property type="entry name" value="TPT"/>
    <property type="match status" value="1"/>
</dbReference>
<dbReference type="OMA" id="KLIRVWI"/>
<dbReference type="InterPro" id="IPR004853">
    <property type="entry name" value="Sugar_P_trans_dom"/>
</dbReference>
<feature type="transmembrane region" description="Helical" evidence="5">
    <location>
        <begin position="63"/>
        <end position="81"/>
    </location>
</feature>
<sequence>MAQPEHAEQLEDSWCRRWLRKRQASAQPGATSAVLMYSACSVTMVLTNKAIAMLPAWRKRQLILLPVILQASSAIVLLVVWESCLASRRRWQRLAKERGLETGNMAAEVWAWRQGACLLEVGRGVAGEVWGRLWPGWRKAMRCLPCAAAFAAMILTGFLALGGIPVPFVTVGKNAANSLTALGEWLLLGSRPGRFKVLALAIMLFGAFASAWNDLGFTADTYLWLALNCATTSAYVLMMRVLSLGGVDLPGKEASIALNNLFCLMLLLPIAWSRGEIRELLQTGSAAEADDEALFSPTAITLHVLAGLCAFLLNFATMRCVKLTSALTYSMVGAVNKLPTAILGFFIWQVAVSREGLASIAVGLLSACVYVIS</sequence>
<evidence type="ECO:0000313" key="7">
    <source>
        <dbReference type="EMBL" id="CAE8583977.1"/>
    </source>
</evidence>
<feature type="transmembrane region" description="Helical" evidence="5">
    <location>
        <begin position="143"/>
        <end position="164"/>
    </location>
</feature>